<dbReference type="EMBL" id="JAGGLC010000001">
    <property type="protein sequence ID" value="MBP1986212.1"/>
    <property type="molecule type" value="Genomic_DNA"/>
</dbReference>
<name>A0A8T4GVS6_9EURY</name>
<protein>
    <submittedName>
        <fullName evidence="1">Uncharacterized protein</fullName>
    </submittedName>
</protein>
<dbReference type="AlphaFoldDB" id="A0A8T4GVS6"/>
<accession>A0A8T4GVS6</accession>
<organism evidence="1 2">
    <name type="scientific">Halolamina salifodinae</name>
    <dbReference type="NCBI Taxonomy" id="1202767"/>
    <lineage>
        <taxon>Archaea</taxon>
        <taxon>Methanobacteriati</taxon>
        <taxon>Methanobacteriota</taxon>
        <taxon>Stenosarchaea group</taxon>
        <taxon>Halobacteria</taxon>
        <taxon>Halobacteriales</taxon>
        <taxon>Haloferacaceae</taxon>
    </lineage>
</organism>
<reference evidence="1" key="1">
    <citation type="submission" date="2021-03" db="EMBL/GenBank/DDBJ databases">
        <title>Genomic Encyclopedia of Type Strains, Phase IV (KMG-IV): sequencing the most valuable type-strain genomes for metagenomic binning, comparative biology and taxonomic classification.</title>
        <authorList>
            <person name="Goeker M."/>
        </authorList>
    </citation>
    <scope>NUCLEOTIDE SEQUENCE</scope>
    <source>
        <strain evidence="1">DSM 26232</strain>
    </source>
</reference>
<proteinExistence type="predicted"/>
<keyword evidence="2" id="KW-1185">Reference proteome</keyword>
<evidence type="ECO:0000313" key="1">
    <source>
        <dbReference type="EMBL" id="MBP1986212.1"/>
    </source>
</evidence>
<evidence type="ECO:0000313" key="2">
    <source>
        <dbReference type="Proteomes" id="UP000823736"/>
    </source>
</evidence>
<gene>
    <name evidence="1" type="ORF">J2753_000685</name>
</gene>
<comment type="caution">
    <text evidence="1">The sequence shown here is derived from an EMBL/GenBank/DDBJ whole genome shotgun (WGS) entry which is preliminary data.</text>
</comment>
<sequence length="32" mass="3739">MPERWETLFARAAEYEVDRAAVEDALAEVRDE</sequence>
<dbReference type="Proteomes" id="UP000823736">
    <property type="component" value="Unassembled WGS sequence"/>
</dbReference>